<keyword evidence="1" id="KW-0479">Metal-binding</keyword>
<feature type="domain" description="B30.2/SPRY" evidence="5">
    <location>
        <begin position="17"/>
        <end position="193"/>
    </location>
</feature>
<dbReference type="InterPro" id="IPR001870">
    <property type="entry name" value="B30.2/SPRY"/>
</dbReference>
<keyword evidence="3" id="KW-0862">Zinc</keyword>
<dbReference type="SUPFAM" id="SSF49373">
    <property type="entry name" value="Invasin/intimin cell-adhesion fragments"/>
    <property type="match status" value="1"/>
</dbReference>
<dbReference type="RefSeq" id="WP_010076377.1">
    <property type="nucleotide sequence ID" value="NC_014393.1"/>
</dbReference>
<dbReference type="InterPro" id="IPR003877">
    <property type="entry name" value="SPRY_dom"/>
</dbReference>
<dbReference type="SUPFAM" id="SSF49899">
    <property type="entry name" value="Concanavalin A-like lectins/glucanases"/>
    <property type="match status" value="1"/>
</dbReference>
<dbReference type="InterPro" id="IPR003343">
    <property type="entry name" value="Big_2"/>
</dbReference>
<dbReference type="Pfam" id="PF02368">
    <property type="entry name" value="Big_2"/>
    <property type="match status" value="1"/>
</dbReference>
<evidence type="ECO:0000256" key="2">
    <source>
        <dbReference type="ARBA" id="ARBA00022771"/>
    </source>
</evidence>
<dbReference type="GO" id="GO:0030246">
    <property type="term" value="F:carbohydrate binding"/>
    <property type="evidence" value="ECO:0007669"/>
    <property type="project" value="InterPro"/>
</dbReference>
<evidence type="ECO:0000256" key="3">
    <source>
        <dbReference type="ARBA" id="ARBA00022833"/>
    </source>
</evidence>
<dbReference type="STRING" id="573061.Clocel_1012"/>
<evidence type="ECO:0000313" key="7">
    <source>
        <dbReference type="Proteomes" id="UP000002730"/>
    </source>
</evidence>
<dbReference type="GO" id="GO:0005737">
    <property type="term" value="C:cytoplasm"/>
    <property type="evidence" value="ECO:0007669"/>
    <property type="project" value="TreeGrafter"/>
</dbReference>
<feature type="signal peptide" evidence="4">
    <location>
        <begin position="1"/>
        <end position="31"/>
    </location>
</feature>
<proteinExistence type="predicted"/>
<dbReference type="InterPro" id="IPR045129">
    <property type="entry name" value="RNF123/RKP/RSPRY1"/>
</dbReference>
<dbReference type="SMART" id="SM00449">
    <property type="entry name" value="SPRY"/>
    <property type="match status" value="1"/>
</dbReference>
<dbReference type="Gene3D" id="2.60.40.680">
    <property type="match status" value="1"/>
</dbReference>
<dbReference type="KEGG" id="ccb:Clocel_1012"/>
<dbReference type="InterPro" id="IPR008965">
    <property type="entry name" value="CBM2/CBM3_carb-bd_dom_sf"/>
</dbReference>
<protein>
    <submittedName>
        <fullName evidence="6">Ig domain protein group 2 domain protein</fullName>
    </submittedName>
</protein>
<evidence type="ECO:0000259" key="5">
    <source>
        <dbReference type="PROSITE" id="PS50188"/>
    </source>
</evidence>
<evidence type="ECO:0000313" key="6">
    <source>
        <dbReference type="EMBL" id="ADL50776.1"/>
    </source>
</evidence>
<dbReference type="Gene3D" id="2.60.40.1080">
    <property type="match status" value="1"/>
</dbReference>
<dbReference type="PROSITE" id="PS50188">
    <property type="entry name" value="B302_SPRY"/>
    <property type="match status" value="1"/>
</dbReference>
<dbReference type="EMBL" id="CP002160">
    <property type="protein sequence ID" value="ADL50776.1"/>
    <property type="molecule type" value="Genomic_DNA"/>
</dbReference>
<dbReference type="OrthoDB" id="1738626at2"/>
<keyword evidence="7" id="KW-1185">Reference proteome</keyword>
<feature type="chain" id="PRO_5039219239" evidence="4">
    <location>
        <begin position="32"/>
        <end position="494"/>
    </location>
</feature>
<dbReference type="Proteomes" id="UP000002730">
    <property type="component" value="Chromosome"/>
</dbReference>
<dbReference type="PANTHER" id="PTHR13363">
    <property type="entry name" value="RING FINGER AND SRY DOMAIN-CONTAINING"/>
    <property type="match status" value="1"/>
</dbReference>
<name>D9STT8_CLOC7</name>
<evidence type="ECO:0000256" key="1">
    <source>
        <dbReference type="ARBA" id="ARBA00022723"/>
    </source>
</evidence>
<evidence type="ECO:0000256" key="4">
    <source>
        <dbReference type="SAM" id="SignalP"/>
    </source>
</evidence>
<dbReference type="GO" id="GO:0051603">
    <property type="term" value="P:proteolysis involved in protein catabolic process"/>
    <property type="evidence" value="ECO:0007669"/>
    <property type="project" value="TreeGrafter"/>
</dbReference>
<reference evidence="6 7" key="1">
    <citation type="submission" date="2010-08" db="EMBL/GenBank/DDBJ databases">
        <title>Complete sequence of Clostridium cellulovorans 743B.</title>
        <authorList>
            <consortium name="US DOE Joint Genome Institute"/>
            <person name="Lucas S."/>
            <person name="Copeland A."/>
            <person name="Lapidus A."/>
            <person name="Cheng J.-F."/>
            <person name="Bruce D."/>
            <person name="Goodwin L."/>
            <person name="Pitluck S."/>
            <person name="Chertkov O."/>
            <person name="Detter J.C."/>
            <person name="Han C."/>
            <person name="Tapia R."/>
            <person name="Land M."/>
            <person name="Hauser L."/>
            <person name="Chang Y.-J."/>
            <person name="Jeffries C."/>
            <person name="Kyrpides N."/>
            <person name="Ivanova N."/>
            <person name="Mikhailova N."/>
            <person name="Hemme C.L."/>
            <person name="Woyke T."/>
        </authorList>
    </citation>
    <scope>NUCLEOTIDE SEQUENCE [LARGE SCALE GENOMIC DNA]</scope>
    <source>
        <strain evidence="7">ATCC 35296 / DSM 3052 / OCM 3 / 743B</strain>
    </source>
</reference>
<gene>
    <name evidence="6" type="ordered locus">Clocel_1012</name>
</gene>
<organism evidence="6 7">
    <name type="scientific">Clostridium cellulovorans (strain ATCC 35296 / DSM 3052 / OCM 3 / 743B)</name>
    <dbReference type="NCBI Taxonomy" id="573061"/>
    <lineage>
        <taxon>Bacteria</taxon>
        <taxon>Bacillati</taxon>
        <taxon>Bacillota</taxon>
        <taxon>Clostridia</taxon>
        <taxon>Eubacteriales</taxon>
        <taxon>Clostridiaceae</taxon>
        <taxon>Clostridium</taxon>
    </lineage>
</organism>
<dbReference type="InterPro" id="IPR008964">
    <property type="entry name" value="Invasin/intimin_cell_adhesion"/>
</dbReference>
<dbReference type="SMART" id="SM00635">
    <property type="entry name" value="BID_2"/>
    <property type="match status" value="1"/>
</dbReference>
<dbReference type="eggNOG" id="COG5492">
    <property type="taxonomic scope" value="Bacteria"/>
</dbReference>
<dbReference type="PANTHER" id="PTHR13363:SF5">
    <property type="entry name" value="E3 UBIQUITIN-PROTEIN LIGASE RNF123"/>
    <property type="match status" value="1"/>
</dbReference>
<dbReference type="CDD" id="cd08547">
    <property type="entry name" value="Type_II_cohesin"/>
    <property type="match status" value="1"/>
</dbReference>
<dbReference type="HOGENOM" id="CLU_551753_0_0_9"/>
<keyword evidence="4" id="KW-0732">Signal</keyword>
<dbReference type="CDD" id="cd12886">
    <property type="entry name" value="SPRY_like"/>
    <property type="match status" value="1"/>
</dbReference>
<dbReference type="InterPro" id="IPR043136">
    <property type="entry name" value="B30.2/SPRY_sf"/>
</dbReference>
<dbReference type="SUPFAM" id="SSF49384">
    <property type="entry name" value="Carbohydrate-binding domain"/>
    <property type="match status" value="1"/>
</dbReference>
<dbReference type="AlphaFoldDB" id="D9STT8"/>
<dbReference type="Gene3D" id="2.60.120.920">
    <property type="match status" value="1"/>
</dbReference>
<accession>D9STT8</accession>
<dbReference type="GO" id="GO:0008270">
    <property type="term" value="F:zinc ion binding"/>
    <property type="evidence" value="ECO:0007669"/>
    <property type="project" value="UniProtKB-KW"/>
</dbReference>
<keyword evidence="2" id="KW-0863">Zinc-finger</keyword>
<dbReference type="Pfam" id="PF00622">
    <property type="entry name" value="SPRY"/>
    <property type="match status" value="1"/>
</dbReference>
<sequence>MKNKRFKKLRNSLIAVMSIAVLVLASSNIFATSTVGATTWDPANKASNVTLSNDNLTTAFGGNVGNVKATNYKISGKWYWELKIISSSCELVGVANELFNVTKDNGTSNNQLSYYGYGSTIYPGIKGYGESFAGGDIISIALDIDNKKIRFAKNGKWFSDINLPAWNQYYPFVTFGSSSGGGVQTTNFGASPFAYQAPVGFSPFDNTPIETASTSISLNKSTTNLNVEETESLVATITPSEATNKNIIWTSSDTAIATVDTAGKITAIKEGQATIIAKIENTDITATCIVDVTATKETVTVESEKTKIPANQEFTTDIVLHNAKDTFAEDVKINYDKDLFEYVGYEDIEGLKVYKEIKNPETGDLRFIIASQGETNGINADKTLVKLKFKTKGSGKGKVDVIATRIADNAGTENDLLTENCGEKEFEVFTDVNNTGDFTLGDLAIDGYYYGKNVSDTDKVKYNADVVVNEKIDDEDLTEITSQIIGNSKYTPNN</sequence>
<dbReference type="InterPro" id="IPR013320">
    <property type="entry name" value="ConA-like_dom_sf"/>
</dbReference>
<dbReference type="GO" id="GO:0004842">
    <property type="term" value="F:ubiquitin-protein transferase activity"/>
    <property type="evidence" value="ECO:0007669"/>
    <property type="project" value="InterPro"/>
</dbReference>